<dbReference type="PANTHER" id="PTHR11880">
    <property type="entry name" value="RIBOSOMAL PROTEIN S19P FAMILY MEMBER"/>
    <property type="match status" value="1"/>
</dbReference>
<dbReference type="Proteomes" id="UP000623215">
    <property type="component" value="Unassembled WGS sequence"/>
</dbReference>
<dbReference type="AlphaFoldDB" id="A0A832ZXN1"/>
<evidence type="ECO:0000256" key="1">
    <source>
        <dbReference type="ARBA" id="ARBA00003239"/>
    </source>
</evidence>
<dbReference type="HAMAP" id="MF_00531">
    <property type="entry name" value="Ribosomal_uS19"/>
    <property type="match status" value="1"/>
</dbReference>
<evidence type="ECO:0000256" key="5">
    <source>
        <dbReference type="ARBA" id="ARBA00035163"/>
    </source>
</evidence>
<dbReference type="InterPro" id="IPR023575">
    <property type="entry name" value="Ribosomal_uS19_SF"/>
</dbReference>
<name>A0A832ZXN1_9EURY</name>
<evidence type="ECO:0000313" key="9">
    <source>
        <dbReference type="Proteomes" id="UP000623215"/>
    </source>
</evidence>
<dbReference type="InterPro" id="IPR005713">
    <property type="entry name" value="Ribosomal_uS19_euk/arc"/>
</dbReference>
<dbReference type="Pfam" id="PF00203">
    <property type="entry name" value="Ribosomal_S19"/>
    <property type="match status" value="1"/>
</dbReference>
<dbReference type="PANTHER" id="PTHR11880:SF2">
    <property type="entry name" value="SMALL RIBOSOMAL SUBUNIT PROTEIN US19"/>
    <property type="match status" value="1"/>
</dbReference>
<dbReference type="Gene3D" id="3.30.860.10">
    <property type="entry name" value="30s Ribosomal Protein S19, Chain A"/>
    <property type="match status" value="1"/>
</dbReference>
<dbReference type="SUPFAM" id="SSF54570">
    <property type="entry name" value="Ribosomal protein S19"/>
    <property type="match status" value="1"/>
</dbReference>
<comment type="caution">
    <text evidence="8">The sequence shown here is derived from an EMBL/GenBank/DDBJ whole genome shotgun (WGS) entry which is preliminary data.</text>
</comment>
<proteinExistence type="inferred from homology"/>
<organism evidence="8 9">
    <name type="scientific">Methanothermococcus okinawensis</name>
    <dbReference type="NCBI Taxonomy" id="155863"/>
    <lineage>
        <taxon>Archaea</taxon>
        <taxon>Methanobacteriati</taxon>
        <taxon>Methanobacteriota</taxon>
        <taxon>Methanomada group</taxon>
        <taxon>Methanococci</taxon>
        <taxon>Methanococcales</taxon>
        <taxon>Methanococcaceae</taxon>
        <taxon>Methanothermococcus</taxon>
    </lineage>
</organism>
<evidence type="ECO:0000313" key="8">
    <source>
        <dbReference type="EMBL" id="HIQ32023.1"/>
    </source>
</evidence>
<protein>
    <recommendedName>
        <fullName evidence="5 6">Small ribosomal subunit protein uS19</fullName>
    </recommendedName>
</protein>
<evidence type="ECO:0000256" key="7">
    <source>
        <dbReference type="RuleBase" id="RU003485"/>
    </source>
</evidence>
<keyword evidence="4 6" id="KW-0687">Ribonucleoprotein</keyword>
<accession>A0A832ZXN1</accession>
<dbReference type="GO" id="GO:0019843">
    <property type="term" value="F:rRNA binding"/>
    <property type="evidence" value="ECO:0007669"/>
    <property type="project" value="UniProtKB-UniRule"/>
</dbReference>
<evidence type="ECO:0000256" key="6">
    <source>
        <dbReference type="HAMAP-Rule" id="MF_00531"/>
    </source>
</evidence>
<keyword evidence="6" id="KW-0699">rRNA-binding</keyword>
<dbReference type="GO" id="GO:0000028">
    <property type="term" value="P:ribosomal small subunit assembly"/>
    <property type="evidence" value="ECO:0007669"/>
    <property type="project" value="TreeGrafter"/>
</dbReference>
<dbReference type="GO" id="GO:0003735">
    <property type="term" value="F:structural constituent of ribosome"/>
    <property type="evidence" value="ECO:0007669"/>
    <property type="project" value="UniProtKB-UniRule"/>
</dbReference>
<reference evidence="8" key="1">
    <citation type="journal article" date="2020" name="ISME J.">
        <title>Gammaproteobacteria mediating utilization of methyl-, sulfur- and petroleum organic compounds in deep ocean hydrothermal plumes.</title>
        <authorList>
            <person name="Zhou Z."/>
            <person name="Liu Y."/>
            <person name="Pan J."/>
            <person name="Cron B.R."/>
            <person name="Toner B.M."/>
            <person name="Anantharaman K."/>
            <person name="Breier J.A."/>
            <person name="Dick G.J."/>
            <person name="Li M."/>
        </authorList>
    </citation>
    <scope>NUCLEOTIDE SEQUENCE</scope>
    <source>
        <strain evidence="8">SZUA-1534</strain>
    </source>
</reference>
<sequence>MARRAGGRRARKKKEETLRRRGEFRYRGYTLEELQKMPLKKFAELLPARQRRSLLRSLARGINPKHRKLLKKIRRARRLLNRGKEPKVIRTHCRDFIIIPEMVGLTIGVHNGKEFKEVKIVEEAIGRYLGEFALTRQIVKHGAPGVGATRGSMFVPIK</sequence>
<evidence type="ECO:0000256" key="2">
    <source>
        <dbReference type="ARBA" id="ARBA00007345"/>
    </source>
</evidence>
<dbReference type="PIRSF" id="PIRSF002144">
    <property type="entry name" value="Ribosomal_S19"/>
    <property type="match status" value="1"/>
</dbReference>
<dbReference type="PRINTS" id="PR00975">
    <property type="entry name" value="RIBOSOMALS19"/>
</dbReference>
<comment type="similarity">
    <text evidence="2 6 7">Belongs to the universal ribosomal protein uS19 family.</text>
</comment>
<dbReference type="NCBIfam" id="NF003121">
    <property type="entry name" value="PRK04038.1"/>
    <property type="match status" value="1"/>
</dbReference>
<dbReference type="InterPro" id="IPR020934">
    <property type="entry name" value="Ribosomal_uS19_CS"/>
</dbReference>
<dbReference type="GO" id="GO:0022627">
    <property type="term" value="C:cytosolic small ribosomal subunit"/>
    <property type="evidence" value="ECO:0007669"/>
    <property type="project" value="UniProtKB-UniRule"/>
</dbReference>
<keyword evidence="3 6" id="KW-0689">Ribosomal protein</keyword>
<evidence type="ECO:0000256" key="4">
    <source>
        <dbReference type="ARBA" id="ARBA00023274"/>
    </source>
</evidence>
<dbReference type="EMBL" id="DQVW01000012">
    <property type="protein sequence ID" value="HIQ32023.1"/>
    <property type="molecule type" value="Genomic_DNA"/>
</dbReference>
<keyword evidence="6" id="KW-0694">RNA-binding</keyword>
<dbReference type="FunFam" id="3.30.860.10:FF:000002">
    <property type="entry name" value="40S ribosomal protein S15"/>
    <property type="match status" value="1"/>
</dbReference>
<dbReference type="NCBIfam" id="TIGR01025">
    <property type="entry name" value="uS19_arch"/>
    <property type="match status" value="1"/>
</dbReference>
<comment type="function">
    <text evidence="1 6">Protein S19 forms a complex with S13 that binds strongly to the 16S ribosomal RNA.</text>
</comment>
<dbReference type="GO" id="GO:0006412">
    <property type="term" value="P:translation"/>
    <property type="evidence" value="ECO:0007669"/>
    <property type="project" value="UniProtKB-UniRule"/>
</dbReference>
<gene>
    <name evidence="6" type="primary">rps19p</name>
    <name evidence="8" type="ORF">EYH55_00865</name>
</gene>
<dbReference type="InterPro" id="IPR002222">
    <property type="entry name" value="Ribosomal_uS19"/>
</dbReference>
<evidence type="ECO:0000256" key="3">
    <source>
        <dbReference type="ARBA" id="ARBA00022980"/>
    </source>
</evidence>
<dbReference type="PROSITE" id="PS00323">
    <property type="entry name" value="RIBOSOMAL_S19"/>
    <property type="match status" value="1"/>
</dbReference>